<dbReference type="InterPro" id="IPR013216">
    <property type="entry name" value="Methyltransf_11"/>
</dbReference>
<accession>A0ABX6P4P1</accession>
<protein>
    <submittedName>
        <fullName evidence="2">Methyltransferase domain-containing protein</fullName>
    </submittedName>
</protein>
<feature type="domain" description="Methyltransferase type 11" evidence="1">
    <location>
        <begin position="45"/>
        <end position="147"/>
    </location>
</feature>
<name>A0ABX6P4P1_9BURK</name>
<evidence type="ECO:0000313" key="2">
    <source>
        <dbReference type="EMBL" id="QJW85038.1"/>
    </source>
</evidence>
<gene>
    <name evidence="2" type="ORF">HK414_20350</name>
</gene>
<dbReference type="InterPro" id="IPR029063">
    <property type="entry name" value="SAM-dependent_MTases_sf"/>
</dbReference>
<evidence type="ECO:0000313" key="3">
    <source>
        <dbReference type="Proteomes" id="UP000500826"/>
    </source>
</evidence>
<dbReference type="GO" id="GO:0008168">
    <property type="term" value="F:methyltransferase activity"/>
    <property type="evidence" value="ECO:0007669"/>
    <property type="project" value="UniProtKB-KW"/>
</dbReference>
<dbReference type="SUPFAM" id="SSF53335">
    <property type="entry name" value="S-adenosyl-L-methionine-dependent methyltransferases"/>
    <property type="match status" value="1"/>
</dbReference>
<organism evidence="2 3">
    <name type="scientific">Ramlibacter terrae</name>
    <dbReference type="NCBI Taxonomy" id="2732511"/>
    <lineage>
        <taxon>Bacteria</taxon>
        <taxon>Pseudomonadati</taxon>
        <taxon>Pseudomonadota</taxon>
        <taxon>Betaproteobacteria</taxon>
        <taxon>Burkholderiales</taxon>
        <taxon>Comamonadaceae</taxon>
        <taxon>Ramlibacter</taxon>
    </lineage>
</organism>
<evidence type="ECO:0000259" key="1">
    <source>
        <dbReference type="Pfam" id="PF08241"/>
    </source>
</evidence>
<dbReference type="Gene3D" id="3.40.50.150">
    <property type="entry name" value="Vaccinia Virus protein VP39"/>
    <property type="match status" value="1"/>
</dbReference>
<dbReference type="Proteomes" id="UP000500826">
    <property type="component" value="Chromosome"/>
</dbReference>
<keyword evidence="2" id="KW-0808">Transferase</keyword>
<proteinExistence type="predicted"/>
<sequence>MSRDPLWEDIFASRPRGKYPPEEFIRFVAGNFYRAEPRHAVKLMEVGFGTGANLWYAAREGFSVYGPEGAQAGCDRAMRRLDEEVPGWRDHGAELRVGDICEPLPYADASFDAVLDSDAVTCNSFEEARKVYAEMHRVTRPGGLLYVRTPATGCWGEGTGEAHGHGAWRCAEGPFAGTGIVRFTSEADLPSLLGPRKPLQVEQVSRTLENRTRAVTEWVIVARRDDA</sequence>
<dbReference type="GO" id="GO:0032259">
    <property type="term" value="P:methylation"/>
    <property type="evidence" value="ECO:0007669"/>
    <property type="project" value="UniProtKB-KW"/>
</dbReference>
<dbReference type="Pfam" id="PF08241">
    <property type="entry name" value="Methyltransf_11"/>
    <property type="match status" value="1"/>
</dbReference>
<reference evidence="2 3" key="1">
    <citation type="submission" date="2020-05" db="EMBL/GenBank/DDBJ databases">
        <title>Ramlibacter rhizophilus sp. nov., isolated from rhizosphere soil of national flower Mugunghwa from South Korea.</title>
        <authorList>
            <person name="Zheng-Fei Y."/>
            <person name="Huan T."/>
        </authorList>
    </citation>
    <scope>NUCLEOTIDE SEQUENCE [LARGE SCALE GENOMIC DNA]</scope>
    <source>
        <strain evidence="2 3">H242</strain>
    </source>
</reference>
<keyword evidence="3" id="KW-1185">Reference proteome</keyword>
<dbReference type="EMBL" id="CP053418">
    <property type="protein sequence ID" value="QJW85038.1"/>
    <property type="molecule type" value="Genomic_DNA"/>
</dbReference>
<keyword evidence="2" id="KW-0489">Methyltransferase</keyword>
<dbReference type="CDD" id="cd02440">
    <property type="entry name" value="AdoMet_MTases"/>
    <property type="match status" value="1"/>
</dbReference>